<keyword evidence="3 6" id="KW-0808">Transferase</keyword>
<dbReference type="EMBL" id="CP000082">
    <property type="protein sequence ID" value="AAZ18401.1"/>
    <property type="molecule type" value="Genomic_DNA"/>
</dbReference>
<comment type="similarity">
    <text evidence="1">Belongs to the class IV-like SAM-binding methyltransferase superfamily. RNA methyltransferase TrmH family.</text>
</comment>
<dbReference type="InterPro" id="IPR029028">
    <property type="entry name" value="Alpha/beta_knot_MTases"/>
</dbReference>
<evidence type="ECO:0000256" key="1">
    <source>
        <dbReference type="ARBA" id="ARBA00007228"/>
    </source>
</evidence>
<dbReference type="Gene3D" id="3.40.1280.10">
    <property type="match status" value="1"/>
</dbReference>
<evidence type="ECO:0000256" key="3">
    <source>
        <dbReference type="ARBA" id="ARBA00022679"/>
    </source>
</evidence>
<dbReference type="eggNOG" id="COG0566">
    <property type="taxonomic scope" value="Bacteria"/>
</dbReference>
<dbReference type="Gene3D" id="3.30.1330.30">
    <property type="match status" value="1"/>
</dbReference>
<dbReference type="InterPro" id="IPR029026">
    <property type="entry name" value="tRNA_m1G_MTases_N"/>
</dbReference>
<dbReference type="PANTHER" id="PTHR43191:SF2">
    <property type="entry name" value="RRNA METHYLTRANSFERASE 3, MITOCHONDRIAL"/>
    <property type="match status" value="1"/>
</dbReference>
<dbReference type="GO" id="GO:0006396">
    <property type="term" value="P:RNA processing"/>
    <property type="evidence" value="ECO:0007669"/>
    <property type="project" value="InterPro"/>
</dbReference>
<dbReference type="STRING" id="259536.Psyc_0540"/>
<dbReference type="InterPro" id="IPR051259">
    <property type="entry name" value="rRNA_Methyltransferase"/>
</dbReference>
<organism evidence="6 7">
    <name type="scientific">Psychrobacter arcticus (strain DSM 17307 / VKM B-2377 / 273-4)</name>
    <dbReference type="NCBI Taxonomy" id="259536"/>
    <lineage>
        <taxon>Bacteria</taxon>
        <taxon>Pseudomonadati</taxon>
        <taxon>Pseudomonadota</taxon>
        <taxon>Gammaproteobacteria</taxon>
        <taxon>Moraxellales</taxon>
        <taxon>Moraxellaceae</taxon>
        <taxon>Psychrobacter</taxon>
    </lineage>
</organism>
<dbReference type="SUPFAM" id="SSF75217">
    <property type="entry name" value="alpha/beta knot"/>
    <property type="match status" value="1"/>
</dbReference>
<dbReference type="SUPFAM" id="SSF55315">
    <property type="entry name" value="L30e-like"/>
    <property type="match status" value="1"/>
</dbReference>
<proteinExistence type="inferred from homology"/>
<dbReference type="CDD" id="cd18095">
    <property type="entry name" value="SpoU-like_rRNA-MTase"/>
    <property type="match status" value="1"/>
</dbReference>
<evidence type="ECO:0000259" key="5">
    <source>
        <dbReference type="Pfam" id="PF22435"/>
    </source>
</evidence>
<dbReference type="Pfam" id="PF00588">
    <property type="entry name" value="SpoU_methylase"/>
    <property type="match status" value="1"/>
</dbReference>
<keyword evidence="7" id="KW-1185">Reference proteome</keyword>
<evidence type="ECO:0000259" key="4">
    <source>
        <dbReference type="Pfam" id="PF00588"/>
    </source>
</evidence>
<dbReference type="PANTHER" id="PTHR43191">
    <property type="entry name" value="RRNA METHYLTRANSFERASE 3"/>
    <property type="match status" value="1"/>
</dbReference>
<dbReference type="GO" id="GO:0032259">
    <property type="term" value="P:methylation"/>
    <property type="evidence" value="ECO:0007669"/>
    <property type="project" value="UniProtKB-KW"/>
</dbReference>
<dbReference type="GO" id="GO:0008173">
    <property type="term" value="F:RNA methyltransferase activity"/>
    <property type="evidence" value="ECO:0007669"/>
    <property type="project" value="InterPro"/>
</dbReference>
<evidence type="ECO:0000313" key="6">
    <source>
        <dbReference type="EMBL" id="AAZ18401.1"/>
    </source>
</evidence>
<protein>
    <submittedName>
        <fullName evidence="6">Probable tRNA/rRNA methyltransferase</fullName>
    </submittedName>
</protein>
<dbReference type="KEGG" id="par:Psyc_0540"/>
<dbReference type="GO" id="GO:0003723">
    <property type="term" value="F:RNA binding"/>
    <property type="evidence" value="ECO:0007669"/>
    <property type="project" value="InterPro"/>
</dbReference>
<dbReference type="RefSeq" id="WP_011279831.1">
    <property type="nucleotide sequence ID" value="NC_007204.1"/>
</dbReference>
<dbReference type="OrthoDB" id="9794400at2"/>
<feature type="domain" description="MRM3-like substrate binding" evidence="5">
    <location>
        <begin position="14"/>
        <end position="93"/>
    </location>
</feature>
<accession>Q4FUA7</accession>
<dbReference type="InterPro" id="IPR053888">
    <property type="entry name" value="MRM3-like_sub_bind"/>
</dbReference>
<evidence type="ECO:0000256" key="2">
    <source>
        <dbReference type="ARBA" id="ARBA00022603"/>
    </source>
</evidence>
<keyword evidence="2 6" id="KW-0489">Methyltransferase</keyword>
<sequence length="268" mass="29107">MVANPTELITSDKNTTVKLVKSLLTQARQRKKHGLTVIEGVHLIDAALRSDYPFDQILVSESTHKNPEVQQILTRLPTYTPILTLADALYESIRSLGTGIDIMAMIKVPAPSLSMINEDCLILNDVQDSGNVGTLLRTAAAVGIKNILCTSATAQAWSPKTLRAGMGAQFALNIYEGLSVQEVLDHVETPLFATSSHTDTVIYQHDLKSPIAWIMGHEGQGVCDELMQCATPIALPQPNGQESLNVAIAGSLCLYETLRQRNYASNLV</sequence>
<dbReference type="AlphaFoldDB" id="Q4FUA7"/>
<dbReference type="HOGENOM" id="CLU_021322_3_2_6"/>
<dbReference type="Proteomes" id="UP000000546">
    <property type="component" value="Chromosome"/>
</dbReference>
<name>Q4FUA7_PSYA2</name>
<dbReference type="InterPro" id="IPR001537">
    <property type="entry name" value="SpoU_MeTrfase"/>
</dbReference>
<dbReference type="InterPro" id="IPR029064">
    <property type="entry name" value="Ribosomal_eL30-like_sf"/>
</dbReference>
<feature type="domain" description="tRNA/rRNA methyltransferase SpoU type" evidence="4">
    <location>
        <begin position="121"/>
        <end position="255"/>
    </location>
</feature>
<reference evidence="6 7" key="1">
    <citation type="journal article" date="2010" name="Appl. Environ. Microbiol.">
        <title>The genome sequence of Psychrobacter arcticus 273-4, a psychroactive Siberian permafrost bacterium, reveals mechanisms for adaptation to low-temperature growth.</title>
        <authorList>
            <person name="Ayala-del-Rio H.L."/>
            <person name="Chain P.S."/>
            <person name="Grzymski J.J."/>
            <person name="Ponder M.A."/>
            <person name="Ivanova N."/>
            <person name="Bergholz P.W."/>
            <person name="Di Bartolo G."/>
            <person name="Hauser L."/>
            <person name="Land M."/>
            <person name="Bakermans C."/>
            <person name="Rodrigues D."/>
            <person name="Klappenbach J."/>
            <person name="Zarka D."/>
            <person name="Larimer F."/>
            <person name="Richardson P."/>
            <person name="Murray A."/>
            <person name="Thomashow M."/>
            <person name="Tiedje J.M."/>
        </authorList>
    </citation>
    <scope>NUCLEOTIDE SEQUENCE [LARGE SCALE GENOMIC DNA]</scope>
    <source>
        <strain evidence="7">DSM 17307 / VKM B-2377 / 273-4</strain>
    </source>
</reference>
<gene>
    <name evidence="6" type="ordered locus">Psyc_0540</name>
</gene>
<evidence type="ECO:0000313" key="7">
    <source>
        <dbReference type="Proteomes" id="UP000000546"/>
    </source>
</evidence>
<dbReference type="Pfam" id="PF22435">
    <property type="entry name" value="MRM3-like_sub_bind"/>
    <property type="match status" value="1"/>
</dbReference>